<comment type="caution">
    <text evidence="1">The sequence shown here is derived from an EMBL/GenBank/DDBJ whole genome shotgun (WGS) entry which is preliminary data.</text>
</comment>
<evidence type="ECO:0000313" key="2">
    <source>
        <dbReference type="Proteomes" id="UP001589867"/>
    </source>
</evidence>
<reference evidence="1 2" key="1">
    <citation type="submission" date="2024-09" db="EMBL/GenBank/DDBJ databases">
        <authorList>
            <person name="Sun Q."/>
            <person name="Mori K."/>
        </authorList>
    </citation>
    <scope>NUCLEOTIDE SEQUENCE [LARGE SCALE GENOMIC DNA]</scope>
    <source>
        <strain evidence="1 2">TBRC 3947</strain>
    </source>
</reference>
<dbReference type="EMBL" id="JBHLUH010000076">
    <property type="protein sequence ID" value="MFC0532795.1"/>
    <property type="molecule type" value="Genomic_DNA"/>
</dbReference>
<dbReference type="Proteomes" id="UP001589867">
    <property type="component" value="Unassembled WGS sequence"/>
</dbReference>
<gene>
    <name evidence="1" type="ORF">ACFFIA_34765</name>
</gene>
<sequence length="133" mass="15123">MLFSLPTFRCPVSHQTQEHPSNSSQLSWDYDRAPRGAPLARYERAEWPFRADHVISLLDVYGVYDEVKRSQLIDLSQTAWKLNQWEPVGSRFDSLLPKDGKGLLPIDPWWLGNATVDQGPGKVVKVSSVVRFA</sequence>
<accession>A0ABV6MDH9</accession>
<protein>
    <submittedName>
        <fullName evidence="1">Uncharacterized protein</fullName>
    </submittedName>
</protein>
<organism evidence="1 2">
    <name type="scientific">Phytohabitans kaempferiae</name>
    <dbReference type="NCBI Taxonomy" id="1620943"/>
    <lineage>
        <taxon>Bacteria</taxon>
        <taxon>Bacillati</taxon>
        <taxon>Actinomycetota</taxon>
        <taxon>Actinomycetes</taxon>
        <taxon>Micromonosporales</taxon>
        <taxon>Micromonosporaceae</taxon>
    </lineage>
</organism>
<dbReference type="RefSeq" id="WP_377259539.1">
    <property type="nucleotide sequence ID" value="NZ_JBHLUH010000076.1"/>
</dbReference>
<name>A0ABV6MDH9_9ACTN</name>
<evidence type="ECO:0000313" key="1">
    <source>
        <dbReference type="EMBL" id="MFC0532795.1"/>
    </source>
</evidence>
<keyword evidence="2" id="KW-1185">Reference proteome</keyword>
<proteinExistence type="predicted"/>